<keyword evidence="2 7" id="KW-0479">Metal-binding</keyword>
<evidence type="ECO:0000256" key="4">
    <source>
        <dbReference type="ARBA" id="ARBA00022833"/>
    </source>
</evidence>
<dbReference type="EC" id="6.1.1.-" evidence="7"/>
<sequence length="320" mass="35206">MIRGRYAPTPSGELHIGNARTALLAWLQVRSTGGTFIMRMEDIDKPRSKPELAREALSDLRWLGIDWDEGPDKGGSFGPYVQSERQPLYEAAIDRLTAKGLLYPCYCSRAELAAVASAPHGLSAEGPAYPGSCRHLNEGERQERAQRKTPALRFAVPDRPIVFHDRTAGPQSFQAGEGGDFVVRRADGIVSYQLAVVVDDAAMEISDVLRGCDLIDSTPRQLLIYEALDKRPPRFAHVPLLLGADGKRLAKRHGAHSIRAMRESGLRPELIVGALAAMSGLLDRIEPITPLELASDFSLTRISDQPTVVDEGWLQRLRIL</sequence>
<evidence type="ECO:0000256" key="8">
    <source>
        <dbReference type="RuleBase" id="RU363037"/>
    </source>
</evidence>
<feature type="binding site" evidence="7">
    <location>
        <begin position="5"/>
        <end position="9"/>
    </location>
    <ligand>
        <name>L-glutamate</name>
        <dbReference type="ChEBI" id="CHEBI:29985"/>
    </ligand>
</feature>
<dbReference type="InterPro" id="IPR049940">
    <property type="entry name" value="GluQ/Sye"/>
</dbReference>
<organism evidence="10 11">
    <name type="scientific">Paenibacillus darwinianus</name>
    <dbReference type="NCBI Taxonomy" id="1380763"/>
    <lineage>
        <taxon>Bacteria</taxon>
        <taxon>Bacillati</taxon>
        <taxon>Bacillota</taxon>
        <taxon>Bacilli</taxon>
        <taxon>Bacillales</taxon>
        <taxon>Paenibacillaceae</taxon>
        <taxon>Paenibacillus</taxon>
    </lineage>
</organism>
<protein>
    <recommendedName>
        <fullName evidence="7">Glutamyl-Q tRNA(Asp) synthetase</fullName>
        <shortName evidence="7">Glu-Q-RSs</shortName>
        <ecNumber evidence="7">6.1.1.-</ecNumber>
    </recommendedName>
</protein>
<evidence type="ECO:0000256" key="5">
    <source>
        <dbReference type="ARBA" id="ARBA00022840"/>
    </source>
</evidence>
<keyword evidence="3 7" id="KW-0547">Nucleotide-binding</keyword>
<keyword evidence="1 7" id="KW-0436">Ligase</keyword>
<dbReference type="InterPro" id="IPR020058">
    <property type="entry name" value="Glu/Gln-tRNA-synth_Ib_cat-dom"/>
</dbReference>
<feature type="short sequence motif" description="'HIGH' region" evidence="7">
    <location>
        <begin position="8"/>
        <end position="18"/>
    </location>
</feature>
<name>A0A9W5RZH9_9BACL</name>
<dbReference type="GO" id="GO:0006400">
    <property type="term" value="P:tRNA modification"/>
    <property type="evidence" value="ECO:0007669"/>
    <property type="project" value="InterPro"/>
</dbReference>
<keyword evidence="5 7" id="KW-0067">ATP-binding</keyword>
<evidence type="ECO:0000256" key="3">
    <source>
        <dbReference type="ARBA" id="ARBA00022741"/>
    </source>
</evidence>
<evidence type="ECO:0000256" key="6">
    <source>
        <dbReference type="ARBA" id="ARBA00023146"/>
    </source>
</evidence>
<dbReference type="SUPFAM" id="SSF52374">
    <property type="entry name" value="Nucleotidylyl transferase"/>
    <property type="match status" value="1"/>
</dbReference>
<dbReference type="Pfam" id="PF00749">
    <property type="entry name" value="tRNA-synt_1c"/>
    <property type="match status" value="1"/>
</dbReference>
<feature type="binding site" evidence="7">
    <location>
        <position position="133"/>
    </location>
    <ligand>
        <name>Zn(2+)</name>
        <dbReference type="ChEBI" id="CHEBI:29105"/>
    </ligand>
</feature>
<feature type="domain" description="Glutamyl/glutaminyl-tRNA synthetase class Ib catalytic" evidence="9">
    <location>
        <begin position="2"/>
        <end position="311"/>
    </location>
</feature>
<dbReference type="PANTHER" id="PTHR43311:SF1">
    <property type="entry name" value="GLUTAMYL-Q TRNA(ASP) SYNTHETASE"/>
    <property type="match status" value="1"/>
</dbReference>
<feature type="short sequence motif" description="'KMSKS' region" evidence="7">
    <location>
        <begin position="248"/>
        <end position="252"/>
    </location>
</feature>
<dbReference type="EMBL" id="JFHU01000205">
    <property type="protein sequence ID" value="EXX85959.1"/>
    <property type="molecule type" value="Genomic_DNA"/>
</dbReference>
<comment type="caution">
    <text evidence="10">The sequence shown here is derived from an EMBL/GenBank/DDBJ whole genome shotgun (WGS) entry which is preliminary data.</text>
</comment>
<evidence type="ECO:0000256" key="2">
    <source>
        <dbReference type="ARBA" id="ARBA00022723"/>
    </source>
</evidence>
<feature type="binding site" evidence="7">
    <location>
        <position position="210"/>
    </location>
    <ligand>
        <name>L-glutamate</name>
        <dbReference type="ChEBI" id="CHEBI:29985"/>
    </ligand>
</feature>
<dbReference type="Proteomes" id="UP000053750">
    <property type="component" value="Unassembled WGS sequence"/>
</dbReference>
<feature type="binding site" evidence="7">
    <location>
        <position position="251"/>
    </location>
    <ligand>
        <name>ATP</name>
        <dbReference type="ChEBI" id="CHEBI:30616"/>
    </ligand>
</feature>
<evidence type="ECO:0000313" key="11">
    <source>
        <dbReference type="Proteomes" id="UP000053750"/>
    </source>
</evidence>
<dbReference type="GO" id="GO:0005829">
    <property type="term" value="C:cytosol"/>
    <property type="evidence" value="ECO:0007669"/>
    <property type="project" value="TreeGrafter"/>
</dbReference>
<evidence type="ECO:0000259" key="9">
    <source>
        <dbReference type="Pfam" id="PF00749"/>
    </source>
</evidence>
<dbReference type="GO" id="GO:0004818">
    <property type="term" value="F:glutamate-tRNA ligase activity"/>
    <property type="evidence" value="ECO:0007669"/>
    <property type="project" value="TreeGrafter"/>
</dbReference>
<dbReference type="GO" id="GO:0008270">
    <property type="term" value="F:zinc ion binding"/>
    <property type="evidence" value="ECO:0007669"/>
    <property type="project" value="UniProtKB-UniRule"/>
</dbReference>
<dbReference type="GO" id="GO:0006424">
    <property type="term" value="P:glutamyl-tRNA aminoacylation"/>
    <property type="evidence" value="ECO:0007669"/>
    <property type="project" value="InterPro"/>
</dbReference>
<dbReference type="Gene3D" id="3.40.50.620">
    <property type="entry name" value="HUPs"/>
    <property type="match status" value="1"/>
</dbReference>
<keyword evidence="8" id="KW-0648">Protein biosynthesis</keyword>
<dbReference type="InterPro" id="IPR001412">
    <property type="entry name" value="aa-tRNA-synth_I_CS"/>
</dbReference>
<feature type="binding site" evidence="7">
    <location>
        <position position="129"/>
    </location>
    <ligand>
        <name>Zn(2+)</name>
        <dbReference type="ChEBI" id="CHEBI:29105"/>
    </ligand>
</feature>
<feature type="binding site" evidence="7">
    <location>
        <position position="192"/>
    </location>
    <ligand>
        <name>L-glutamate</name>
        <dbReference type="ChEBI" id="CHEBI:29985"/>
    </ligand>
</feature>
<proteinExistence type="inferred from homology"/>
<dbReference type="HAMAP" id="MF_01428">
    <property type="entry name" value="Glu_Q_tRNA_synth"/>
    <property type="match status" value="1"/>
</dbReference>
<dbReference type="InterPro" id="IPR014729">
    <property type="entry name" value="Rossmann-like_a/b/a_fold"/>
</dbReference>
<comment type="function">
    <text evidence="7">Catalyzes the tRNA-independent activation of glutamate in presence of ATP and the subsequent transfer of glutamate onto a tRNA(Asp). Glutamate is transferred on the 2-amino-5-(4,5-dihydroxy-2-cyclopenten-1-yl) moiety of the queuosine in the wobble position of the QUC anticodon.</text>
</comment>
<keyword evidence="6 7" id="KW-0030">Aminoacyl-tRNA synthetase</keyword>
<evidence type="ECO:0000256" key="1">
    <source>
        <dbReference type="ARBA" id="ARBA00022598"/>
    </source>
</evidence>
<dbReference type="NCBIfam" id="NF004314">
    <property type="entry name" value="PRK05710.1-3"/>
    <property type="match status" value="1"/>
</dbReference>
<feature type="binding site" evidence="7">
    <location>
        <position position="105"/>
    </location>
    <ligand>
        <name>Zn(2+)</name>
        <dbReference type="ChEBI" id="CHEBI:29105"/>
    </ligand>
</feature>
<dbReference type="PRINTS" id="PR00987">
    <property type="entry name" value="TRNASYNTHGLU"/>
</dbReference>
<keyword evidence="11" id="KW-1185">Reference proteome</keyword>
<comment type="cofactor">
    <cofactor evidence="7">
        <name>Zn(2+)</name>
        <dbReference type="ChEBI" id="CHEBI:29105"/>
    </cofactor>
    <text evidence="7">Binds 1 zinc ion per subunit.</text>
</comment>
<accession>A0A9W5RZH9</accession>
<evidence type="ECO:0000313" key="10">
    <source>
        <dbReference type="EMBL" id="EXX85959.1"/>
    </source>
</evidence>
<comment type="similarity">
    <text evidence="7">Belongs to the class-I aminoacyl-tRNA synthetase family. GluQ subfamily.</text>
</comment>
<evidence type="ECO:0000256" key="7">
    <source>
        <dbReference type="HAMAP-Rule" id="MF_01428"/>
    </source>
</evidence>
<dbReference type="AlphaFoldDB" id="A0A9W5RZH9"/>
<dbReference type="InterPro" id="IPR022380">
    <property type="entry name" value="Glu-Q_tRNA(Asp)_Synthase"/>
</dbReference>
<reference evidence="10 11" key="1">
    <citation type="submission" date="2014-02" db="EMBL/GenBank/DDBJ databases">
        <title>Genome sequence of Paenibacillus darwinianus reveals adaptive mechanisms for survival in Antarctic soils.</title>
        <authorList>
            <person name="Dsouza M."/>
            <person name="Taylor M.W."/>
            <person name="Turner S.J."/>
            <person name="Aislabie J."/>
        </authorList>
    </citation>
    <scope>NUCLEOTIDE SEQUENCE [LARGE SCALE GENOMIC DNA]</scope>
    <source>
        <strain evidence="10 11">CE1</strain>
    </source>
</reference>
<dbReference type="NCBIfam" id="NF004315">
    <property type="entry name" value="PRK05710.1-4"/>
    <property type="match status" value="1"/>
</dbReference>
<dbReference type="RefSeq" id="WP_036584836.1">
    <property type="nucleotide sequence ID" value="NZ_KK082139.1"/>
</dbReference>
<feature type="binding site" evidence="7">
    <location>
        <position position="107"/>
    </location>
    <ligand>
        <name>Zn(2+)</name>
        <dbReference type="ChEBI" id="CHEBI:29105"/>
    </ligand>
</feature>
<gene>
    <name evidence="7" type="primary">gluQ</name>
    <name evidence="10" type="ORF">BG53_07360</name>
</gene>
<dbReference type="NCBIfam" id="TIGR03838">
    <property type="entry name" value="queuosine_YadB"/>
    <property type="match status" value="1"/>
</dbReference>
<feature type="binding site" evidence="7">
    <location>
        <position position="41"/>
    </location>
    <ligand>
        <name>L-glutamate</name>
        <dbReference type="ChEBI" id="CHEBI:29985"/>
    </ligand>
</feature>
<dbReference type="PANTHER" id="PTHR43311">
    <property type="entry name" value="GLUTAMATE--TRNA LIGASE"/>
    <property type="match status" value="1"/>
</dbReference>
<dbReference type="PROSITE" id="PS00178">
    <property type="entry name" value="AA_TRNA_LIGASE_I"/>
    <property type="match status" value="1"/>
</dbReference>
<dbReference type="InterPro" id="IPR000924">
    <property type="entry name" value="Glu/Gln-tRNA-synth"/>
</dbReference>
<dbReference type="GO" id="GO:0005524">
    <property type="term" value="F:ATP binding"/>
    <property type="evidence" value="ECO:0007669"/>
    <property type="project" value="UniProtKB-KW"/>
</dbReference>
<keyword evidence="4 7" id="KW-0862">Zinc</keyword>